<protein>
    <submittedName>
        <fullName evidence="1">Nucleotidyltransferase domain-containing protein</fullName>
    </submittedName>
</protein>
<reference evidence="2" key="1">
    <citation type="journal article" date="2019" name="Int. J. Syst. Evol. Microbiol.">
        <title>The Global Catalogue of Microorganisms (GCM) 10K type strain sequencing project: providing services to taxonomists for standard genome sequencing and annotation.</title>
        <authorList>
            <consortium name="The Broad Institute Genomics Platform"/>
            <consortium name="The Broad Institute Genome Sequencing Center for Infectious Disease"/>
            <person name="Wu L."/>
            <person name="Ma J."/>
        </authorList>
    </citation>
    <scope>NUCLEOTIDE SEQUENCE [LARGE SCALE GENOMIC DNA]</scope>
    <source>
        <strain evidence="2">CCUG 49560</strain>
    </source>
</reference>
<evidence type="ECO:0000313" key="1">
    <source>
        <dbReference type="EMBL" id="MFC4586064.1"/>
    </source>
</evidence>
<organism evidence="1 2">
    <name type="scientific">Sphaerisporangium corydalis</name>
    <dbReference type="NCBI Taxonomy" id="1441875"/>
    <lineage>
        <taxon>Bacteria</taxon>
        <taxon>Bacillati</taxon>
        <taxon>Actinomycetota</taxon>
        <taxon>Actinomycetes</taxon>
        <taxon>Streptosporangiales</taxon>
        <taxon>Streptosporangiaceae</taxon>
        <taxon>Sphaerisporangium</taxon>
    </lineage>
</organism>
<gene>
    <name evidence="1" type="ORF">ACFO8L_08270</name>
</gene>
<dbReference type="Gene3D" id="3.30.460.40">
    <property type="match status" value="1"/>
</dbReference>
<sequence>MMRRETPWGTWAPAAIAEVAALFSPLPVRWWVAGGYAIELAAGRSFREHWDIDLLLLRRDQLAAQRAMPHWEWWAADPPGVLRPWAPDEILPGTVHDIWCRPGPAEPWRIQVMLDESDGDEWVSRRDPRVRRPVDLLGLVSPDGIPYLAPEVQLFYKAKRPRAKDEQDFAEILPSLGEERRAWLAGVIGQVYGDHPWTARLEESPAG</sequence>
<dbReference type="InterPro" id="IPR019646">
    <property type="entry name" value="Aminoglyc_AdlTrfase"/>
</dbReference>
<dbReference type="RefSeq" id="WP_262841686.1">
    <property type="nucleotide sequence ID" value="NZ_JANZYP010000006.1"/>
</dbReference>
<dbReference type="EMBL" id="JBHSFN010000004">
    <property type="protein sequence ID" value="MFC4586064.1"/>
    <property type="molecule type" value="Genomic_DNA"/>
</dbReference>
<keyword evidence="2" id="KW-1185">Reference proteome</keyword>
<name>A0ABV9EDB1_9ACTN</name>
<comment type="caution">
    <text evidence="1">The sequence shown here is derived from an EMBL/GenBank/DDBJ whole genome shotgun (WGS) entry which is preliminary data.</text>
</comment>
<accession>A0ABV9EDB1</accession>
<evidence type="ECO:0000313" key="2">
    <source>
        <dbReference type="Proteomes" id="UP001595891"/>
    </source>
</evidence>
<dbReference type="Proteomes" id="UP001595891">
    <property type="component" value="Unassembled WGS sequence"/>
</dbReference>
<dbReference type="SUPFAM" id="SSF81301">
    <property type="entry name" value="Nucleotidyltransferase"/>
    <property type="match status" value="1"/>
</dbReference>
<dbReference type="Pfam" id="PF10706">
    <property type="entry name" value="Aminoglyc_resit"/>
    <property type="match status" value="1"/>
</dbReference>
<proteinExistence type="predicted"/>
<dbReference type="InterPro" id="IPR043519">
    <property type="entry name" value="NT_sf"/>
</dbReference>